<name>A0A318PIV1_KOMXY</name>
<protein>
    <submittedName>
        <fullName evidence="6">NAD-dependent succinate-semialdehyde dehydrogenase</fullName>
        <ecNumber evidence="6">1.2.1.16</ecNumber>
    </submittedName>
</protein>
<dbReference type="EMBL" id="NKUC01000036">
    <property type="protein sequence ID" value="PYD55995.1"/>
    <property type="molecule type" value="Genomic_DNA"/>
</dbReference>
<dbReference type="Gene3D" id="3.40.605.10">
    <property type="entry name" value="Aldehyde Dehydrogenase, Chain A, domain 1"/>
    <property type="match status" value="1"/>
</dbReference>
<dbReference type="PROSITE" id="PS00687">
    <property type="entry name" value="ALDEHYDE_DEHYDR_GLU"/>
    <property type="match status" value="1"/>
</dbReference>
<evidence type="ECO:0000256" key="2">
    <source>
        <dbReference type="ARBA" id="ARBA00023002"/>
    </source>
</evidence>
<dbReference type="FunFam" id="3.40.309.10:FF:000004">
    <property type="entry name" value="Succinate-semialdehyde dehydrogenase I"/>
    <property type="match status" value="1"/>
</dbReference>
<dbReference type="RefSeq" id="WP_061275850.1">
    <property type="nucleotide sequence ID" value="NZ_CBCRXN010000052.1"/>
</dbReference>
<evidence type="ECO:0000259" key="5">
    <source>
        <dbReference type="Pfam" id="PF00171"/>
    </source>
</evidence>
<dbReference type="GO" id="GO:0004777">
    <property type="term" value="F:succinate-semialdehyde dehydrogenase (NAD+) activity"/>
    <property type="evidence" value="ECO:0007669"/>
    <property type="project" value="TreeGrafter"/>
</dbReference>
<reference evidence="6 7" key="1">
    <citation type="submission" date="2017-07" db="EMBL/GenBank/DDBJ databases">
        <title>A draft genome sequence of Komagataeibacter xylinus LMG 1515.</title>
        <authorList>
            <person name="Skraban J."/>
            <person name="Cleenwerck I."/>
            <person name="Vandamme P."/>
            <person name="Trcek J."/>
        </authorList>
    </citation>
    <scope>NUCLEOTIDE SEQUENCE [LARGE SCALE GENOMIC DNA]</scope>
    <source>
        <strain evidence="6 7">LMG 1515</strain>
    </source>
</reference>
<dbReference type="InterPro" id="IPR050740">
    <property type="entry name" value="Aldehyde_DH_Superfamily"/>
</dbReference>
<gene>
    <name evidence="6" type="primary">gabD</name>
    <name evidence="6" type="ORF">CFR75_13290</name>
</gene>
<dbReference type="CDD" id="cd07103">
    <property type="entry name" value="ALDH_F5_SSADH_GabD"/>
    <property type="match status" value="1"/>
</dbReference>
<dbReference type="Pfam" id="PF00171">
    <property type="entry name" value="Aldedh"/>
    <property type="match status" value="1"/>
</dbReference>
<feature type="active site" evidence="3">
    <location>
        <position position="258"/>
    </location>
</feature>
<dbReference type="PANTHER" id="PTHR43353">
    <property type="entry name" value="SUCCINATE-SEMIALDEHYDE DEHYDROGENASE, MITOCHONDRIAL"/>
    <property type="match status" value="1"/>
</dbReference>
<feature type="domain" description="Aldehyde dehydrogenase" evidence="5">
    <location>
        <begin position="22"/>
        <end position="478"/>
    </location>
</feature>
<comment type="similarity">
    <text evidence="1 4">Belongs to the aldehyde dehydrogenase family.</text>
</comment>
<dbReference type="OrthoDB" id="9772584at2"/>
<evidence type="ECO:0000256" key="1">
    <source>
        <dbReference type="ARBA" id="ARBA00009986"/>
    </source>
</evidence>
<evidence type="ECO:0000256" key="3">
    <source>
        <dbReference type="PROSITE-ProRule" id="PRU10007"/>
    </source>
</evidence>
<dbReference type="InterPro" id="IPR015590">
    <property type="entry name" value="Aldehyde_DH_dom"/>
</dbReference>
<dbReference type="STRING" id="1220579.GCA_001571345_02760"/>
<dbReference type="EC" id="1.2.1.16" evidence="6"/>
<dbReference type="PROSITE" id="PS00070">
    <property type="entry name" value="ALDEHYDE_DEHYDR_CYS"/>
    <property type="match status" value="1"/>
</dbReference>
<dbReference type="AlphaFoldDB" id="A0A318PIV1"/>
<dbReference type="NCBIfam" id="TIGR01780">
    <property type="entry name" value="SSADH"/>
    <property type="match status" value="1"/>
</dbReference>
<dbReference type="Proteomes" id="UP000248257">
    <property type="component" value="Unassembled WGS sequence"/>
</dbReference>
<dbReference type="SUPFAM" id="SSF53720">
    <property type="entry name" value="ALDH-like"/>
    <property type="match status" value="1"/>
</dbReference>
<dbReference type="InterPro" id="IPR016163">
    <property type="entry name" value="Ald_DH_C"/>
</dbReference>
<dbReference type="Gene3D" id="3.40.309.10">
    <property type="entry name" value="Aldehyde Dehydrogenase, Chain A, domain 2"/>
    <property type="match status" value="1"/>
</dbReference>
<sequence>MTTLHLSDPFLFRQQAYIAGQWQDAADGARIAVDNPATGEIIGHVPACTRAQATQAIEGCARAQAEWKKRLPAERAAILMAWHDLILDNVDDLARIMTIEQGKVLAEARGEVRYAASFFKWFAEEARRIDGAILAPPTPGRHVLVLKEPVGVTAAITPWNFPLAMITRKCAPALAAGCGMVVKPSELTPFSALAVAVLGERAGVPAGLVSVITGMPDAVGIELSTNVTVRKLSFTGSTRVGSILMEQSAATIKRLSLELGGNAPFIVFEDADIELAVEGVMASKFRNAGQTCICANRVFVHDAIHDRFVERLMQAVAELKVGNGLEEGSTMGPLINAAAVAKVEAHVSDALDKGARYVSAPLSVEGCFVSPVVLTGVTTQMRIASEETFGPVLPIFRFDAEEDAVRMANGTPFGLASYFFTRDLDRAWRVGEALEFGMVGLNTGAISMESAPFGGVKQSGLGREGGHPGIDEFLELKSFHMGAARA</sequence>
<dbReference type="PANTHER" id="PTHR43353:SF5">
    <property type="entry name" value="SUCCINATE-SEMIALDEHYDE DEHYDROGENASE, MITOCHONDRIAL"/>
    <property type="match status" value="1"/>
</dbReference>
<dbReference type="FunFam" id="3.40.605.10:FF:000005">
    <property type="entry name" value="Succinate-semialdehyde dehydrogenase I"/>
    <property type="match status" value="1"/>
</dbReference>
<dbReference type="InterPro" id="IPR010102">
    <property type="entry name" value="Succ_semiAld_DH"/>
</dbReference>
<proteinExistence type="inferred from homology"/>
<organism evidence="6 7">
    <name type="scientific">Komagataeibacter xylinus</name>
    <name type="common">Gluconacetobacter xylinus</name>
    <dbReference type="NCBI Taxonomy" id="28448"/>
    <lineage>
        <taxon>Bacteria</taxon>
        <taxon>Pseudomonadati</taxon>
        <taxon>Pseudomonadota</taxon>
        <taxon>Alphaproteobacteria</taxon>
        <taxon>Acetobacterales</taxon>
        <taxon>Acetobacteraceae</taxon>
        <taxon>Komagataeibacter</taxon>
    </lineage>
</organism>
<comment type="caution">
    <text evidence="6">The sequence shown here is derived from an EMBL/GenBank/DDBJ whole genome shotgun (WGS) entry which is preliminary data.</text>
</comment>
<accession>A0A318PIV1</accession>
<keyword evidence="7" id="KW-1185">Reference proteome</keyword>
<evidence type="ECO:0000256" key="4">
    <source>
        <dbReference type="RuleBase" id="RU003345"/>
    </source>
</evidence>
<evidence type="ECO:0000313" key="6">
    <source>
        <dbReference type="EMBL" id="PYD55995.1"/>
    </source>
</evidence>
<dbReference type="InterPro" id="IPR029510">
    <property type="entry name" value="Ald_DH_CS_GLU"/>
</dbReference>
<evidence type="ECO:0000313" key="7">
    <source>
        <dbReference type="Proteomes" id="UP000248257"/>
    </source>
</evidence>
<dbReference type="InterPro" id="IPR016161">
    <property type="entry name" value="Ald_DH/histidinol_DH"/>
</dbReference>
<keyword evidence="2 4" id="KW-0560">Oxidoreductase</keyword>
<dbReference type="InterPro" id="IPR016162">
    <property type="entry name" value="Ald_DH_N"/>
</dbReference>
<dbReference type="GO" id="GO:0009450">
    <property type="term" value="P:gamma-aminobutyric acid catabolic process"/>
    <property type="evidence" value="ECO:0007669"/>
    <property type="project" value="InterPro"/>
</dbReference>
<dbReference type="InterPro" id="IPR016160">
    <property type="entry name" value="Ald_DH_CS_CYS"/>
</dbReference>